<sequence>MDNMVKLWKVLDGEGGGPVEAALRRSAEIAPDDWSEMGRKSNKFDTLFHQFPYFSTNKAHTDYVDCVQFMGDLMLSKSVSNSVVLWKPLAEDERRMYNTHRVPSSILFLREFKLDHCWSWYVRFESPSPYHRILACGNQRGEVKVWHIGGDDGGCHPEQKHFCNLPTSTSGWFGASSGGDCDQSTVRMVAFNPHGSHLVAVKDDSTVWMWDTAG</sequence>
<comment type="caution">
    <text evidence="7">The sequence shown here is derived from an EMBL/GenBank/DDBJ whole genome shotgun (WGS) entry which is preliminary data.</text>
</comment>
<dbReference type="InterPro" id="IPR001680">
    <property type="entry name" value="WD40_rpt"/>
</dbReference>
<dbReference type="PROSITE" id="PS50294">
    <property type="entry name" value="WD_REPEATS_REGION"/>
    <property type="match status" value="1"/>
</dbReference>
<evidence type="ECO:0000256" key="6">
    <source>
        <dbReference type="PROSITE-ProRule" id="PRU00221"/>
    </source>
</evidence>
<evidence type="ECO:0000256" key="1">
    <source>
        <dbReference type="ARBA" id="ARBA00008075"/>
    </source>
</evidence>
<gene>
    <name evidence="7" type="ORF">ACHAW5_000248</name>
</gene>
<name>A0ABD3NFM2_9STRA</name>
<evidence type="ECO:0000256" key="3">
    <source>
        <dbReference type="ARBA" id="ARBA00022737"/>
    </source>
</evidence>
<evidence type="ECO:0000256" key="5">
    <source>
        <dbReference type="ARBA" id="ARBA00023163"/>
    </source>
</evidence>
<dbReference type="Gene3D" id="2.130.10.10">
    <property type="entry name" value="YVTN repeat-like/Quinoprotein amine dehydrogenase"/>
    <property type="match status" value="1"/>
</dbReference>
<evidence type="ECO:0000313" key="8">
    <source>
        <dbReference type="Proteomes" id="UP001530315"/>
    </source>
</evidence>
<keyword evidence="8" id="KW-1185">Reference proteome</keyword>
<dbReference type="InterPro" id="IPR051243">
    <property type="entry name" value="PcG_WD-repeat"/>
</dbReference>
<dbReference type="PROSITE" id="PS50082">
    <property type="entry name" value="WD_REPEATS_2"/>
    <property type="match status" value="1"/>
</dbReference>
<dbReference type="InterPro" id="IPR015943">
    <property type="entry name" value="WD40/YVTN_repeat-like_dom_sf"/>
</dbReference>
<comment type="similarity">
    <text evidence="1">Belongs to the WD repeat ESC family.</text>
</comment>
<dbReference type="InterPro" id="IPR036322">
    <property type="entry name" value="WD40_repeat_dom_sf"/>
</dbReference>
<protein>
    <submittedName>
        <fullName evidence="7">Uncharacterized protein</fullName>
    </submittedName>
</protein>
<evidence type="ECO:0000313" key="7">
    <source>
        <dbReference type="EMBL" id="KAL3773301.1"/>
    </source>
</evidence>
<dbReference type="Proteomes" id="UP001530315">
    <property type="component" value="Unassembled WGS sequence"/>
</dbReference>
<dbReference type="InterPro" id="IPR019775">
    <property type="entry name" value="WD40_repeat_CS"/>
</dbReference>
<proteinExistence type="inferred from homology"/>
<keyword evidence="3" id="KW-0677">Repeat</keyword>
<dbReference type="SMART" id="SM00320">
    <property type="entry name" value="WD40"/>
    <property type="match status" value="3"/>
</dbReference>
<keyword evidence="5" id="KW-0804">Transcription</keyword>
<evidence type="ECO:0000256" key="4">
    <source>
        <dbReference type="ARBA" id="ARBA00023015"/>
    </source>
</evidence>
<keyword evidence="4" id="KW-0805">Transcription regulation</keyword>
<evidence type="ECO:0000256" key="2">
    <source>
        <dbReference type="ARBA" id="ARBA00022574"/>
    </source>
</evidence>
<dbReference type="AlphaFoldDB" id="A0ABD3NFM2"/>
<dbReference type="PANTHER" id="PTHR10253">
    <property type="entry name" value="POLYCOMB PROTEIN"/>
    <property type="match status" value="1"/>
</dbReference>
<dbReference type="PROSITE" id="PS00678">
    <property type="entry name" value="WD_REPEATS_1"/>
    <property type="match status" value="1"/>
</dbReference>
<reference evidence="7 8" key="1">
    <citation type="submission" date="2024-10" db="EMBL/GenBank/DDBJ databases">
        <title>Updated reference genomes for cyclostephanoid diatoms.</title>
        <authorList>
            <person name="Roberts W.R."/>
            <person name="Alverson A.J."/>
        </authorList>
    </citation>
    <scope>NUCLEOTIDE SEQUENCE [LARGE SCALE GENOMIC DNA]</scope>
    <source>
        <strain evidence="7 8">AJA276-08</strain>
    </source>
</reference>
<dbReference type="SUPFAM" id="SSF50978">
    <property type="entry name" value="WD40 repeat-like"/>
    <property type="match status" value="1"/>
</dbReference>
<keyword evidence="2 6" id="KW-0853">WD repeat</keyword>
<organism evidence="7 8">
    <name type="scientific">Stephanodiscus triporus</name>
    <dbReference type="NCBI Taxonomy" id="2934178"/>
    <lineage>
        <taxon>Eukaryota</taxon>
        <taxon>Sar</taxon>
        <taxon>Stramenopiles</taxon>
        <taxon>Ochrophyta</taxon>
        <taxon>Bacillariophyta</taxon>
        <taxon>Coscinodiscophyceae</taxon>
        <taxon>Thalassiosirophycidae</taxon>
        <taxon>Stephanodiscales</taxon>
        <taxon>Stephanodiscaceae</taxon>
        <taxon>Stephanodiscus</taxon>
    </lineage>
</organism>
<accession>A0ABD3NFM2</accession>
<dbReference type="EMBL" id="JALLAZ020001539">
    <property type="protein sequence ID" value="KAL3773301.1"/>
    <property type="molecule type" value="Genomic_DNA"/>
</dbReference>
<feature type="repeat" description="WD" evidence="6">
    <location>
        <begin position="179"/>
        <end position="214"/>
    </location>
</feature>